<comment type="caution">
    <text evidence="5">The sequence shown here is derived from an EMBL/GenBank/DDBJ whole genome shotgun (WGS) entry which is preliminary data.</text>
</comment>
<reference evidence="5" key="1">
    <citation type="journal article" date="2017" name="Nature">
        <title>The sunflower genome provides insights into oil metabolism, flowering and Asterid evolution.</title>
        <authorList>
            <person name="Badouin H."/>
            <person name="Gouzy J."/>
            <person name="Grassa C.J."/>
            <person name="Murat F."/>
            <person name="Staton S.E."/>
            <person name="Cottret L."/>
            <person name="Lelandais-Briere C."/>
            <person name="Owens G.L."/>
            <person name="Carrere S."/>
            <person name="Mayjonade B."/>
            <person name="Legrand L."/>
            <person name="Gill N."/>
            <person name="Kane N.C."/>
            <person name="Bowers J.E."/>
            <person name="Hubner S."/>
            <person name="Bellec A."/>
            <person name="Berard A."/>
            <person name="Berges H."/>
            <person name="Blanchet N."/>
            <person name="Boniface M.C."/>
            <person name="Brunel D."/>
            <person name="Catrice O."/>
            <person name="Chaidir N."/>
            <person name="Claudel C."/>
            <person name="Donnadieu C."/>
            <person name="Faraut T."/>
            <person name="Fievet G."/>
            <person name="Helmstetter N."/>
            <person name="King M."/>
            <person name="Knapp S.J."/>
            <person name="Lai Z."/>
            <person name="Le Paslier M.C."/>
            <person name="Lippi Y."/>
            <person name="Lorenzon L."/>
            <person name="Mandel J.R."/>
            <person name="Marage G."/>
            <person name="Marchand G."/>
            <person name="Marquand E."/>
            <person name="Bret-Mestries E."/>
            <person name="Morien E."/>
            <person name="Nambeesan S."/>
            <person name="Nguyen T."/>
            <person name="Pegot-Espagnet P."/>
            <person name="Pouilly N."/>
            <person name="Raftis F."/>
            <person name="Sallet E."/>
            <person name="Schiex T."/>
            <person name="Thomas J."/>
            <person name="Vandecasteele C."/>
            <person name="Vares D."/>
            <person name="Vear F."/>
            <person name="Vautrin S."/>
            <person name="Crespi M."/>
            <person name="Mangin B."/>
            <person name="Burke J.M."/>
            <person name="Salse J."/>
            <person name="Munos S."/>
            <person name="Vincourt P."/>
            <person name="Rieseberg L.H."/>
            <person name="Langlade N.B."/>
        </authorList>
    </citation>
    <scope>NUCLEOTIDE SEQUENCE</scope>
    <source>
        <tissue evidence="5">Leaves</tissue>
    </source>
</reference>
<proteinExistence type="predicted"/>
<dbReference type="EMBL" id="MNCJ02000324">
    <property type="protein sequence ID" value="KAF5791445.1"/>
    <property type="molecule type" value="Genomic_DNA"/>
</dbReference>
<evidence type="ECO:0000313" key="6">
    <source>
        <dbReference type="Proteomes" id="UP000215914"/>
    </source>
</evidence>
<protein>
    <submittedName>
        <fullName evidence="5">CBS domain-containing protein</fullName>
    </submittedName>
</protein>
<keyword evidence="6" id="KW-1185">Reference proteome</keyword>
<keyword evidence="2 3" id="KW-0129">CBS domain</keyword>
<sequence length="119" mass="13424">MGPCESDIRGLFACDCVNEALQLVDNKDHSRFGICTRSDTLYQVITLLSDPGVRRVVVVEAGSQRVLGLITLRDVFSLIFRDYHLQQMVQLFQSLKALDLVVKISRGCCVTWRTVPVYC</sequence>
<evidence type="ECO:0000313" key="5">
    <source>
        <dbReference type="EMBL" id="KAF5791445.1"/>
    </source>
</evidence>
<feature type="domain" description="CBS" evidence="4">
    <location>
        <begin position="28"/>
        <end position="88"/>
    </location>
</feature>
<evidence type="ECO:0000256" key="1">
    <source>
        <dbReference type="ARBA" id="ARBA00022737"/>
    </source>
</evidence>
<dbReference type="InterPro" id="IPR000644">
    <property type="entry name" value="CBS_dom"/>
</dbReference>
<dbReference type="SUPFAM" id="SSF54631">
    <property type="entry name" value="CBS-domain pair"/>
    <property type="match status" value="1"/>
</dbReference>
<evidence type="ECO:0000259" key="4">
    <source>
        <dbReference type="PROSITE" id="PS51371"/>
    </source>
</evidence>
<dbReference type="Gene3D" id="3.10.580.10">
    <property type="entry name" value="CBS-domain"/>
    <property type="match status" value="1"/>
</dbReference>
<keyword evidence="1" id="KW-0677">Repeat</keyword>
<reference evidence="5" key="2">
    <citation type="submission" date="2020-06" db="EMBL/GenBank/DDBJ databases">
        <title>Helianthus annuus Genome sequencing and assembly Release 2.</title>
        <authorList>
            <person name="Gouzy J."/>
            <person name="Langlade N."/>
            <person name="Munos S."/>
        </authorList>
    </citation>
    <scope>NUCLEOTIDE SEQUENCE</scope>
    <source>
        <tissue evidence="5">Leaves</tissue>
    </source>
</reference>
<name>A0A9K3I7B7_HELAN</name>
<accession>A0A9K3I7B7</accession>
<gene>
    <name evidence="5" type="ORF">HanXRQr2_Chr09g0394841</name>
</gene>
<dbReference type="AlphaFoldDB" id="A0A9K3I7B7"/>
<evidence type="ECO:0000256" key="2">
    <source>
        <dbReference type="ARBA" id="ARBA00023122"/>
    </source>
</evidence>
<dbReference type="PANTHER" id="PTHR13780:SF131">
    <property type="entry name" value="SUCROSE NONFERMENTING 4-LIKE PROTEIN ISOFORM X1"/>
    <property type="match status" value="1"/>
</dbReference>
<organism evidence="5 6">
    <name type="scientific">Helianthus annuus</name>
    <name type="common">Common sunflower</name>
    <dbReference type="NCBI Taxonomy" id="4232"/>
    <lineage>
        <taxon>Eukaryota</taxon>
        <taxon>Viridiplantae</taxon>
        <taxon>Streptophyta</taxon>
        <taxon>Embryophyta</taxon>
        <taxon>Tracheophyta</taxon>
        <taxon>Spermatophyta</taxon>
        <taxon>Magnoliopsida</taxon>
        <taxon>eudicotyledons</taxon>
        <taxon>Gunneridae</taxon>
        <taxon>Pentapetalae</taxon>
        <taxon>asterids</taxon>
        <taxon>campanulids</taxon>
        <taxon>Asterales</taxon>
        <taxon>Asteraceae</taxon>
        <taxon>Asteroideae</taxon>
        <taxon>Heliantheae alliance</taxon>
        <taxon>Heliantheae</taxon>
        <taxon>Helianthus</taxon>
    </lineage>
</organism>
<dbReference type="PROSITE" id="PS51371">
    <property type="entry name" value="CBS"/>
    <property type="match status" value="1"/>
</dbReference>
<dbReference type="SMART" id="SM00116">
    <property type="entry name" value="CBS"/>
    <property type="match status" value="1"/>
</dbReference>
<dbReference type="InterPro" id="IPR046342">
    <property type="entry name" value="CBS_dom_sf"/>
</dbReference>
<dbReference type="PANTHER" id="PTHR13780">
    <property type="entry name" value="AMP-ACTIVATED PROTEIN KINASE, GAMMA REGULATORY SUBUNIT"/>
    <property type="match status" value="1"/>
</dbReference>
<evidence type="ECO:0000256" key="3">
    <source>
        <dbReference type="PROSITE-ProRule" id="PRU00703"/>
    </source>
</evidence>
<dbReference type="Pfam" id="PF00571">
    <property type="entry name" value="CBS"/>
    <property type="match status" value="1"/>
</dbReference>
<dbReference type="InterPro" id="IPR050511">
    <property type="entry name" value="AMPK_gamma/SDS23_families"/>
</dbReference>
<dbReference type="Proteomes" id="UP000215914">
    <property type="component" value="Unassembled WGS sequence"/>
</dbReference>
<dbReference type="Gramene" id="mRNA:HanXRQr2_Chr09g0394841">
    <property type="protein sequence ID" value="mRNA:HanXRQr2_Chr09g0394841"/>
    <property type="gene ID" value="HanXRQr2_Chr09g0394841"/>
</dbReference>